<keyword evidence="4 6" id="KW-0788">Thiol protease</keyword>
<dbReference type="Pfam" id="PF01067">
    <property type="entry name" value="Calpain_III"/>
    <property type="match status" value="1"/>
</dbReference>
<dbReference type="CDD" id="cd00044">
    <property type="entry name" value="CysPc"/>
    <property type="match status" value="1"/>
</dbReference>
<feature type="domain" description="C2" evidence="7">
    <location>
        <begin position="501"/>
        <end position="616"/>
    </location>
</feature>
<feature type="active site" evidence="5 6">
    <location>
        <position position="83"/>
    </location>
</feature>
<reference evidence="9" key="1">
    <citation type="submission" date="2022-11" db="UniProtKB">
        <authorList>
            <consortium name="EnsemblMetazoa"/>
        </authorList>
    </citation>
    <scope>IDENTIFICATION</scope>
</reference>
<accession>A0A913XG94</accession>
<feature type="active site" evidence="5 6">
    <location>
        <position position="254"/>
    </location>
</feature>
<dbReference type="SMART" id="SM00230">
    <property type="entry name" value="CysPc"/>
    <property type="match status" value="1"/>
</dbReference>
<dbReference type="GO" id="GO:0006508">
    <property type="term" value="P:proteolysis"/>
    <property type="evidence" value="ECO:0007669"/>
    <property type="project" value="UniProtKB-KW"/>
</dbReference>
<dbReference type="InterPro" id="IPR000169">
    <property type="entry name" value="Pept_cys_AS"/>
</dbReference>
<dbReference type="AlphaFoldDB" id="A0A913XG94"/>
<dbReference type="InterPro" id="IPR001300">
    <property type="entry name" value="Peptidase_C2_calpain_cat"/>
</dbReference>
<evidence type="ECO:0000259" key="7">
    <source>
        <dbReference type="PROSITE" id="PS50004"/>
    </source>
</evidence>
<dbReference type="RefSeq" id="XP_020903755.1">
    <property type="nucleotide sequence ID" value="XM_021048096.2"/>
</dbReference>
<dbReference type="PANTHER" id="PTHR10183:SF379">
    <property type="entry name" value="CALPAIN-5"/>
    <property type="match status" value="1"/>
</dbReference>
<dbReference type="FunFam" id="2.60.40.150:FF:000131">
    <property type="entry name" value="calpain-6"/>
    <property type="match status" value="1"/>
</dbReference>
<keyword evidence="3 6" id="KW-0378">Hydrolase</keyword>
<dbReference type="KEGG" id="epa:110242135"/>
<protein>
    <recommendedName>
        <fullName evidence="11">Calpain-5-like</fullName>
    </recommendedName>
</protein>
<evidence type="ECO:0000256" key="5">
    <source>
        <dbReference type="PIRSR" id="PIRSR622684-1"/>
    </source>
</evidence>
<evidence type="ECO:0000259" key="8">
    <source>
        <dbReference type="PROSITE" id="PS50203"/>
    </source>
</evidence>
<feature type="domain" description="Calpain catalytic" evidence="8">
    <location>
        <begin position="25"/>
        <end position="345"/>
    </location>
</feature>
<proteinExistence type="inferred from homology"/>
<dbReference type="PROSITE" id="PS00139">
    <property type="entry name" value="THIOL_PROTEASE_CYS"/>
    <property type="match status" value="1"/>
</dbReference>
<dbReference type="Proteomes" id="UP000887567">
    <property type="component" value="Unplaced"/>
</dbReference>
<evidence type="ECO:0000256" key="2">
    <source>
        <dbReference type="ARBA" id="ARBA00022670"/>
    </source>
</evidence>
<evidence type="ECO:0000256" key="6">
    <source>
        <dbReference type="PROSITE-ProRule" id="PRU00239"/>
    </source>
</evidence>
<dbReference type="OrthoDB" id="424753at2759"/>
<keyword evidence="2 6" id="KW-0645">Protease</keyword>
<dbReference type="OMA" id="GSKIWCC"/>
<dbReference type="PANTHER" id="PTHR10183">
    <property type="entry name" value="CALPAIN"/>
    <property type="match status" value="1"/>
</dbReference>
<comment type="similarity">
    <text evidence="1">Belongs to the peptidase C2 family.</text>
</comment>
<dbReference type="CDD" id="cd04046">
    <property type="entry name" value="C2_Calpain"/>
    <property type="match status" value="1"/>
</dbReference>
<organism evidence="9 10">
    <name type="scientific">Exaiptasia diaphana</name>
    <name type="common">Tropical sea anemone</name>
    <name type="synonym">Aiptasia pulchella</name>
    <dbReference type="NCBI Taxonomy" id="2652724"/>
    <lineage>
        <taxon>Eukaryota</taxon>
        <taxon>Metazoa</taxon>
        <taxon>Cnidaria</taxon>
        <taxon>Anthozoa</taxon>
        <taxon>Hexacorallia</taxon>
        <taxon>Actiniaria</taxon>
        <taxon>Aiptasiidae</taxon>
        <taxon>Exaiptasia</taxon>
    </lineage>
</organism>
<dbReference type="SUPFAM" id="SSF49562">
    <property type="entry name" value="C2 domain (Calcium/lipid-binding domain, CaLB)"/>
    <property type="match status" value="1"/>
</dbReference>
<dbReference type="SMART" id="SM00720">
    <property type="entry name" value="calpain_III"/>
    <property type="match status" value="1"/>
</dbReference>
<dbReference type="Gene3D" id="3.90.70.10">
    <property type="entry name" value="Cysteine proteinases"/>
    <property type="match status" value="1"/>
</dbReference>
<dbReference type="GeneID" id="110242135"/>
<dbReference type="SUPFAM" id="SSF49758">
    <property type="entry name" value="Calpain large subunit, middle domain (domain III)"/>
    <property type="match status" value="1"/>
</dbReference>
<dbReference type="InterPro" id="IPR038765">
    <property type="entry name" value="Papain-like_cys_pep_sf"/>
</dbReference>
<dbReference type="Pfam" id="PF00168">
    <property type="entry name" value="C2"/>
    <property type="match status" value="1"/>
</dbReference>
<dbReference type="Gene3D" id="2.60.40.150">
    <property type="entry name" value="C2 domain"/>
    <property type="match status" value="1"/>
</dbReference>
<dbReference type="InterPro" id="IPR000008">
    <property type="entry name" value="C2_dom"/>
</dbReference>
<dbReference type="InterPro" id="IPR036213">
    <property type="entry name" value="Calpain_III_sf"/>
</dbReference>
<dbReference type="Pfam" id="PF00648">
    <property type="entry name" value="Peptidase_C2"/>
    <property type="match status" value="1"/>
</dbReference>
<dbReference type="PROSITE" id="PS50004">
    <property type="entry name" value="C2"/>
    <property type="match status" value="1"/>
</dbReference>
<dbReference type="GO" id="GO:0004198">
    <property type="term" value="F:calcium-dependent cysteine-type endopeptidase activity"/>
    <property type="evidence" value="ECO:0007669"/>
    <property type="project" value="InterPro"/>
</dbReference>
<sequence length="644" mass="73784">MVRLYYYKDQRYSKLKAQCEREGSLFVDDEFPPETRSMFFSRTPGAERVEWKRPKDICSPLEPKLFVHGADSHDVTQGKLGNCWFVAACSSLALRPSLLEKVIPDSKHQEWDPQHPDNYKGIFRFRFFRQGKWTEVVIDDMLPTINGQLVYIHSKEKNEFWSALVEKAYAKLAGTYEALEAGNTGDALVDFTGGVGESINLREGGYANDSEKRAQLFKTMKKGMKDKSLMSASIKISNRNEMEQRMETGLVKGHAYGVTDVKKITIGDGLLSLFNQQHFFMIRLRNPWGQKEWNGAWSDGSDEWNKLKASDRQKLGITFENDGEFWMSFEDFCTHFTNATLCHVINPSIINYIFKQWHVYKHTYQWTPGQNAGGCVQNRESFLKNPQYAFTIKDGDSGQAMVALMQEDRRRDKDKGATNLTIGFFVMRVELNRKYRVHSMFEKAGDSIFINAREVMSRLHLTPGRYVVVPSTYEPNVAGNFLVRIFTEKRSKAMFLDQDHSVGSKIWCCLPQCRQPHCIVSIYLLGATGLQKGGASLTPDPYATISCEGRKVKTPIQKNTLEPKWNTGALFYVRQPQKSQILIQIWDYNWTIDTFMGQAKIPIKITNSKTQSTHTLTGRRRQQYVEVPGTLTVQIAAYTDLFSI</sequence>
<evidence type="ECO:0000313" key="9">
    <source>
        <dbReference type="EnsemblMetazoa" id="XP_020903755.1"/>
    </source>
</evidence>
<keyword evidence="10" id="KW-1185">Reference proteome</keyword>
<dbReference type="EnsemblMetazoa" id="XM_021048096.2">
    <property type="protein sequence ID" value="XP_020903755.1"/>
    <property type="gene ID" value="LOC110242135"/>
</dbReference>
<dbReference type="FunFam" id="3.90.70.10:FF:000064">
    <property type="entry name" value="calpain-6"/>
    <property type="match status" value="1"/>
</dbReference>
<evidence type="ECO:0000256" key="1">
    <source>
        <dbReference type="ARBA" id="ARBA00007623"/>
    </source>
</evidence>
<evidence type="ECO:0008006" key="11">
    <source>
        <dbReference type="Google" id="ProtNLM"/>
    </source>
</evidence>
<dbReference type="InterPro" id="IPR035892">
    <property type="entry name" value="C2_domain_sf"/>
</dbReference>
<dbReference type="InterPro" id="IPR022683">
    <property type="entry name" value="Calpain_III"/>
</dbReference>
<evidence type="ECO:0000256" key="4">
    <source>
        <dbReference type="ARBA" id="ARBA00022807"/>
    </source>
</evidence>
<dbReference type="InterPro" id="IPR022682">
    <property type="entry name" value="Calpain_domain_III"/>
</dbReference>
<dbReference type="InterPro" id="IPR022684">
    <property type="entry name" value="Calpain_cysteine_protease"/>
</dbReference>
<dbReference type="PRINTS" id="PR00704">
    <property type="entry name" value="CALPAIN"/>
</dbReference>
<evidence type="ECO:0000313" key="10">
    <source>
        <dbReference type="Proteomes" id="UP000887567"/>
    </source>
</evidence>
<dbReference type="InterPro" id="IPR033883">
    <property type="entry name" value="C2_III"/>
</dbReference>
<evidence type="ECO:0000256" key="3">
    <source>
        <dbReference type="ARBA" id="ARBA00022801"/>
    </source>
</evidence>
<dbReference type="CDD" id="cd00214">
    <property type="entry name" value="Calpain_III"/>
    <property type="match status" value="1"/>
</dbReference>
<dbReference type="SUPFAM" id="SSF54001">
    <property type="entry name" value="Cysteine proteinases"/>
    <property type="match status" value="1"/>
</dbReference>
<name>A0A913XG94_EXADI</name>
<dbReference type="PROSITE" id="PS50203">
    <property type="entry name" value="CALPAIN_CAT"/>
    <property type="match status" value="1"/>
</dbReference>
<feature type="active site" evidence="5 6">
    <location>
        <position position="286"/>
    </location>
</feature>
<dbReference type="InterPro" id="IPR033884">
    <property type="entry name" value="C2_Calpain"/>
</dbReference>
<dbReference type="SMART" id="SM00239">
    <property type="entry name" value="C2"/>
    <property type="match status" value="1"/>
</dbReference>
<dbReference type="GO" id="GO:0005737">
    <property type="term" value="C:cytoplasm"/>
    <property type="evidence" value="ECO:0007669"/>
    <property type="project" value="TreeGrafter"/>
</dbReference>
<dbReference type="Gene3D" id="2.60.120.380">
    <property type="match status" value="1"/>
</dbReference>